<dbReference type="Gene3D" id="3.30.160.20">
    <property type="match status" value="2"/>
</dbReference>
<evidence type="ECO:0000256" key="2">
    <source>
        <dbReference type="ARBA" id="ARBA00022884"/>
    </source>
</evidence>
<evidence type="ECO:0000256" key="1">
    <source>
        <dbReference type="ARBA" id="ARBA00022737"/>
    </source>
</evidence>
<evidence type="ECO:0000313" key="6">
    <source>
        <dbReference type="EMBL" id="MCE0480616.1"/>
    </source>
</evidence>
<dbReference type="PANTHER" id="PTHR46031:SF37">
    <property type="entry name" value="DRBM DOMAIN-CONTAINING PROTEIN"/>
    <property type="match status" value="1"/>
</dbReference>
<protein>
    <recommendedName>
        <fullName evidence="5">DRBM domain-containing protein</fullName>
    </recommendedName>
</protein>
<feature type="region of interest" description="Disordered" evidence="4">
    <location>
        <begin position="1"/>
        <end position="43"/>
    </location>
</feature>
<dbReference type="Proteomes" id="UP000823775">
    <property type="component" value="Unassembled WGS sequence"/>
</dbReference>
<accession>A0ABS8VJC0</accession>
<dbReference type="SUPFAM" id="SSF54768">
    <property type="entry name" value="dsRNA-binding domain-like"/>
    <property type="match status" value="2"/>
</dbReference>
<evidence type="ECO:0000313" key="7">
    <source>
        <dbReference type="Proteomes" id="UP000823775"/>
    </source>
</evidence>
<organism evidence="6 7">
    <name type="scientific">Datura stramonium</name>
    <name type="common">Jimsonweed</name>
    <name type="synonym">Common thornapple</name>
    <dbReference type="NCBI Taxonomy" id="4076"/>
    <lineage>
        <taxon>Eukaryota</taxon>
        <taxon>Viridiplantae</taxon>
        <taxon>Streptophyta</taxon>
        <taxon>Embryophyta</taxon>
        <taxon>Tracheophyta</taxon>
        <taxon>Spermatophyta</taxon>
        <taxon>Magnoliopsida</taxon>
        <taxon>eudicotyledons</taxon>
        <taxon>Gunneridae</taxon>
        <taxon>Pentapetalae</taxon>
        <taxon>asterids</taxon>
        <taxon>lamiids</taxon>
        <taxon>Solanales</taxon>
        <taxon>Solanaceae</taxon>
        <taxon>Solanoideae</taxon>
        <taxon>Datureae</taxon>
        <taxon>Datura</taxon>
    </lineage>
</organism>
<comment type="caution">
    <text evidence="6">The sequence shown here is derived from an EMBL/GenBank/DDBJ whole genome shotgun (WGS) entry which is preliminary data.</text>
</comment>
<reference evidence="6 7" key="1">
    <citation type="journal article" date="2021" name="BMC Genomics">
        <title>Datura genome reveals duplications of psychoactive alkaloid biosynthetic genes and high mutation rate following tissue culture.</title>
        <authorList>
            <person name="Rajewski A."/>
            <person name="Carter-House D."/>
            <person name="Stajich J."/>
            <person name="Litt A."/>
        </authorList>
    </citation>
    <scope>NUCLEOTIDE SEQUENCE [LARGE SCALE GENOMIC DNA]</scope>
    <source>
        <strain evidence="6">AR-01</strain>
    </source>
</reference>
<evidence type="ECO:0000259" key="5">
    <source>
        <dbReference type="PROSITE" id="PS50137"/>
    </source>
</evidence>
<dbReference type="SMART" id="SM00358">
    <property type="entry name" value="DSRM"/>
    <property type="match status" value="2"/>
</dbReference>
<dbReference type="InterPro" id="IPR014720">
    <property type="entry name" value="dsRBD_dom"/>
</dbReference>
<sequence>MAEVNSLSSSSTMAEVNSVTQSSEQPNKMAEAVTNQNPLPNISENEAEKGERQNIHEEFVHKNRLQELTQRSSLDRPVYHTVNVGSQHAPMFKSRVLVDGCWYISPSTFSHLKAAEQDAAKVALIGMKEKMKHEGCPLIREVFTLKNEKTELEIEKLLAEPSEKDFVDDTQVNLEYMIKGVKENSMMNMKRTSIRITTVVDKVWNTKKYRPSVKAWLFPSLPNAYAFIVVTVDISRILDMVFCKSILNEYAAKMNLEKPTYQTVQSAGLLPAFKSTSVFNGIQYTGETGKNKKEAEQLAARAAVMSILDNGSGTVMFEIIKSKRKLYAALDKVQDKTDFNAGFMPMELSYPVNVDKRKKVEIIQGAGDRISTGLFAYSLGQPSDVQAPNQLHDFKRPKLGSSSVEVSPPIVFVPPVLDPSLICSTSRKKRRNKKKTKKNVQVGPQVPAATLPLAQVPPCSVAQ</sequence>
<gene>
    <name evidence="6" type="ORF">HAX54_037635</name>
</gene>
<feature type="compositionally biased region" description="Polar residues" evidence="4">
    <location>
        <begin position="33"/>
        <end position="43"/>
    </location>
</feature>
<feature type="domain" description="DRBM" evidence="5">
    <location>
        <begin position="60"/>
        <end position="129"/>
    </location>
</feature>
<proteinExistence type="predicted"/>
<name>A0ABS8VJC0_DATST</name>
<keyword evidence="7" id="KW-1185">Reference proteome</keyword>
<feature type="domain" description="DRBM" evidence="5">
    <location>
        <begin position="242"/>
        <end position="309"/>
    </location>
</feature>
<keyword evidence="2 3" id="KW-0694">RNA-binding</keyword>
<dbReference type="PANTHER" id="PTHR46031">
    <property type="match status" value="1"/>
</dbReference>
<evidence type="ECO:0000256" key="3">
    <source>
        <dbReference type="PROSITE-ProRule" id="PRU00266"/>
    </source>
</evidence>
<evidence type="ECO:0000256" key="4">
    <source>
        <dbReference type="SAM" id="MobiDB-lite"/>
    </source>
</evidence>
<dbReference type="PROSITE" id="PS50137">
    <property type="entry name" value="DS_RBD"/>
    <property type="match status" value="2"/>
</dbReference>
<keyword evidence="1" id="KW-0677">Repeat</keyword>
<dbReference type="Pfam" id="PF00035">
    <property type="entry name" value="dsrm"/>
    <property type="match status" value="2"/>
</dbReference>
<feature type="compositionally biased region" description="Polar residues" evidence="4">
    <location>
        <begin position="1"/>
        <end position="26"/>
    </location>
</feature>
<dbReference type="EMBL" id="JACEIK010005054">
    <property type="protein sequence ID" value="MCE0480616.1"/>
    <property type="molecule type" value="Genomic_DNA"/>
</dbReference>